<proteinExistence type="predicted"/>
<dbReference type="PANTHER" id="PTHR48081">
    <property type="entry name" value="AB HYDROLASE SUPERFAMILY PROTEIN C4A8.06C"/>
    <property type="match status" value="1"/>
</dbReference>
<feature type="non-terminal residue" evidence="3">
    <location>
        <position position="1"/>
    </location>
</feature>
<dbReference type="RefSeq" id="WP_322458819.1">
    <property type="nucleotide sequence ID" value="NZ_WNVC01000435.1"/>
</dbReference>
<keyword evidence="1 3" id="KW-0378">Hydrolase</keyword>
<sequence>YGPKKQVKGGSPVILYVHGGSWVYGNKEIPQAISPLLDSFREEGFTIISTSYQLMRGEEIFNKQISDVKDTIRWIHKNKSVYGFNDERIGVIGASSGAHLALMAAYTDKEEFVDAKELKDYPSDVKYLIDFFGPTDLTTLDMENVQWDLEQIINSVGEYKDHILGEYSPINHVNKGEPNTLIVHSKKDIIVPYKNAEELYAQLKENG</sequence>
<feature type="non-terminal residue" evidence="3">
    <location>
        <position position="207"/>
    </location>
</feature>
<dbReference type="Pfam" id="PF20434">
    <property type="entry name" value="BD-FAE"/>
    <property type="match status" value="1"/>
</dbReference>
<dbReference type="GO" id="GO:0016787">
    <property type="term" value="F:hydrolase activity"/>
    <property type="evidence" value="ECO:0007669"/>
    <property type="project" value="UniProtKB-KW"/>
</dbReference>
<gene>
    <name evidence="3" type="ORF">GNF79_16090</name>
</gene>
<evidence type="ECO:0000256" key="1">
    <source>
        <dbReference type="ARBA" id="ARBA00022801"/>
    </source>
</evidence>
<name>A0AAW9III6_CLOPF</name>
<protein>
    <submittedName>
        <fullName evidence="3">Alpha/beta hydrolase fold domain-containing protein</fullName>
    </submittedName>
</protein>
<reference evidence="3" key="1">
    <citation type="submission" date="2019-11" db="EMBL/GenBank/DDBJ databases">
        <title>Characterization of Clostridium perfringens isolates from swine manure treated agricultural soils.</title>
        <authorList>
            <person name="Wushke S.T."/>
        </authorList>
    </citation>
    <scope>NUCLEOTIDE SEQUENCE</scope>
    <source>
        <strain evidence="3">X26</strain>
    </source>
</reference>
<feature type="domain" description="BD-FAE-like" evidence="2">
    <location>
        <begin position="3"/>
        <end position="203"/>
    </location>
</feature>
<dbReference type="AlphaFoldDB" id="A0AAW9III6"/>
<organism evidence="3 4">
    <name type="scientific">Clostridium perfringens</name>
    <dbReference type="NCBI Taxonomy" id="1502"/>
    <lineage>
        <taxon>Bacteria</taxon>
        <taxon>Bacillati</taxon>
        <taxon>Bacillota</taxon>
        <taxon>Clostridia</taxon>
        <taxon>Eubacteriales</taxon>
        <taxon>Clostridiaceae</taxon>
        <taxon>Clostridium</taxon>
    </lineage>
</organism>
<dbReference type="SUPFAM" id="SSF53474">
    <property type="entry name" value="alpha/beta-Hydrolases"/>
    <property type="match status" value="1"/>
</dbReference>
<dbReference type="PANTHER" id="PTHR48081:SF13">
    <property type="entry name" value="ALPHA_BETA HYDROLASE"/>
    <property type="match status" value="1"/>
</dbReference>
<dbReference type="Gene3D" id="3.40.50.1820">
    <property type="entry name" value="alpha/beta hydrolase"/>
    <property type="match status" value="1"/>
</dbReference>
<evidence type="ECO:0000259" key="2">
    <source>
        <dbReference type="Pfam" id="PF20434"/>
    </source>
</evidence>
<dbReference type="InterPro" id="IPR049492">
    <property type="entry name" value="BD-FAE-like_dom"/>
</dbReference>
<dbReference type="EMBL" id="WNVC01000435">
    <property type="protein sequence ID" value="MDZ5000557.1"/>
    <property type="molecule type" value="Genomic_DNA"/>
</dbReference>
<accession>A0AAW9III6</accession>
<dbReference type="Proteomes" id="UP001291306">
    <property type="component" value="Unassembled WGS sequence"/>
</dbReference>
<evidence type="ECO:0000313" key="4">
    <source>
        <dbReference type="Proteomes" id="UP001291306"/>
    </source>
</evidence>
<comment type="caution">
    <text evidence="3">The sequence shown here is derived from an EMBL/GenBank/DDBJ whole genome shotgun (WGS) entry which is preliminary data.</text>
</comment>
<dbReference type="InterPro" id="IPR050300">
    <property type="entry name" value="GDXG_lipolytic_enzyme"/>
</dbReference>
<evidence type="ECO:0000313" key="3">
    <source>
        <dbReference type="EMBL" id="MDZ5000557.1"/>
    </source>
</evidence>
<dbReference type="InterPro" id="IPR029058">
    <property type="entry name" value="AB_hydrolase_fold"/>
</dbReference>